<keyword evidence="1" id="KW-0812">Transmembrane</keyword>
<dbReference type="AlphaFoldDB" id="A0A396JJF2"/>
<name>A0A396JJF2_MEDTR</name>
<keyword evidence="1" id="KW-0472">Membrane</keyword>
<protein>
    <recommendedName>
        <fullName evidence="3">Transmembrane protein</fullName>
    </recommendedName>
</protein>
<gene>
    <name evidence="2" type="ORF">MtrunA17_Chr2g0332231</name>
</gene>
<accession>A0A396JJF2</accession>
<comment type="caution">
    <text evidence="2">The sequence shown here is derived from an EMBL/GenBank/DDBJ whole genome shotgun (WGS) entry which is preliminary data.</text>
</comment>
<organism evidence="2">
    <name type="scientific">Medicago truncatula</name>
    <name type="common">Barrel medic</name>
    <name type="synonym">Medicago tribuloides</name>
    <dbReference type="NCBI Taxonomy" id="3880"/>
    <lineage>
        <taxon>Eukaryota</taxon>
        <taxon>Viridiplantae</taxon>
        <taxon>Streptophyta</taxon>
        <taxon>Embryophyta</taxon>
        <taxon>Tracheophyta</taxon>
        <taxon>Spermatophyta</taxon>
        <taxon>Magnoliopsida</taxon>
        <taxon>eudicotyledons</taxon>
        <taxon>Gunneridae</taxon>
        <taxon>Pentapetalae</taxon>
        <taxon>rosids</taxon>
        <taxon>fabids</taxon>
        <taxon>Fabales</taxon>
        <taxon>Fabaceae</taxon>
        <taxon>Papilionoideae</taxon>
        <taxon>50 kb inversion clade</taxon>
        <taxon>NPAAA clade</taxon>
        <taxon>Hologalegina</taxon>
        <taxon>IRL clade</taxon>
        <taxon>Trifolieae</taxon>
        <taxon>Medicago</taxon>
    </lineage>
</organism>
<proteinExistence type="predicted"/>
<dbReference type="EMBL" id="PSQE01000002">
    <property type="protein sequence ID" value="RHN76448.1"/>
    <property type="molecule type" value="Genomic_DNA"/>
</dbReference>
<evidence type="ECO:0008006" key="3">
    <source>
        <dbReference type="Google" id="ProtNLM"/>
    </source>
</evidence>
<reference evidence="2" key="1">
    <citation type="journal article" date="2018" name="Nat. Plants">
        <title>Whole-genome landscape of Medicago truncatula symbiotic genes.</title>
        <authorList>
            <person name="Pecrix Y."/>
            <person name="Gamas P."/>
            <person name="Carrere S."/>
        </authorList>
    </citation>
    <scope>NUCLEOTIDE SEQUENCE</scope>
    <source>
        <tissue evidence="2">Leaves</tissue>
    </source>
</reference>
<evidence type="ECO:0000313" key="2">
    <source>
        <dbReference type="EMBL" id="RHN76448.1"/>
    </source>
</evidence>
<sequence>MFSHSIFISFSTKKHQYNKFFSIHHSFILSLYSTLHLVYCLGSIHNNIVLKRKIRNTQACVKAVS</sequence>
<keyword evidence="1" id="KW-1133">Transmembrane helix</keyword>
<dbReference type="Gramene" id="rna12775">
    <property type="protein sequence ID" value="RHN76448.1"/>
    <property type="gene ID" value="gene12775"/>
</dbReference>
<dbReference type="Proteomes" id="UP000265566">
    <property type="component" value="Chromosome 2"/>
</dbReference>
<evidence type="ECO:0000256" key="1">
    <source>
        <dbReference type="SAM" id="Phobius"/>
    </source>
</evidence>
<feature type="transmembrane region" description="Helical" evidence="1">
    <location>
        <begin position="20"/>
        <end position="42"/>
    </location>
</feature>